<protein>
    <submittedName>
        <fullName evidence="1">Uncharacterized protein</fullName>
    </submittedName>
</protein>
<name>A0A1Y6JZC4_9LACO</name>
<evidence type="ECO:0000313" key="2">
    <source>
        <dbReference type="Proteomes" id="UP000195412"/>
    </source>
</evidence>
<dbReference type="AlphaFoldDB" id="A0A1Y6JZC4"/>
<dbReference type="KEGG" id="lzy:LZ3411_1143"/>
<dbReference type="EMBL" id="LT854705">
    <property type="protein sequence ID" value="SMS14193.1"/>
    <property type="molecule type" value="Genomic_DNA"/>
</dbReference>
<evidence type="ECO:0000313" key="1">
    <source>
        <dbReference type="EMBL" id="SMS14193.1"/>
    </source>
</evidence>
<organism evidence="1 2">
    <name type="scientific">Levilactobacillus zymae</name>
    <dbReference type="NCBI Taxonomy" id="267363"/>
    <lineage>
        <taxon>Bacteria</taxon>
        <taxon>Bacillati</taxon>
        <taxon>Bacillota</taxon>
        <taxon>Bacilli</taxon>
        <taxon>Lactobacillales</taxon>
        <taxon>Lactobacillaceae</taxon>
        <taxon>Levilactobacillus</taxon>
    </lineage>
</organism>
<dbReference type="Proteomes" id="UP000195412">
    <property type="component" value="Chromosome I"/>
</dbReference>
<accession>A0A1Y6JZC4</accession>
<proteinExistence type="predicted"/>
<sequence length="42" mass="4710">MAWGWATGGGIAGNRRNFGETASLINHRDLKLSMNYEMIKNK</sequence>
<gene>
    <name evidence="1" type="ORF">LZ3411_1143</name>
</gene>
<reference evidence="2" key="1">
    <citation type="submission" date="2017-05" db="EMBL/GenBank/DDBJ databases">
        <authorList>
            <person name="Papadimitriou K."/>
        </authorList>
    </citation>
    <scope>NUCLEOTIDE SEQUENCE [LARGE SCALE GENOMIC DNA]</scope>
    <source>
        <strain evidence="2">ACA-DC 3411</strain>
    </source>
</reference>